<dbReference type="EMBL" id="ACIN03000005">
    <property type="protein sequence ID" value="ESK65716.1"/>
    <property type="molecule type" value="Genomic_DNA"/>
</dbReference>
<gene>
    <name evidence="1" type="ORF">GCWU000182_000781</name>
</gene>
<name>W1Q3J9_ABIDE</name>
<proteinExistence type="predicted"/>
<protein>
    <submittedName>
        <fullName evidence="1">Uncharacterized protein</fullName>
    </submittedName>
</protein>
<reference evidence="1" key="1">
    <citation type="submission" date="2013-06" db="EMBL/GenBank/DDBJ databases">
        <authorList>
            <person name="Weinstock G."/>
            <person name="Sodergren E."/>
            <person name="Clifton S."/>
            <person name="Fulton L."/>
            <person name="Fulton B."/>
            <person name="Courtney L."/>
            <person name="Fronick C."/>
            <person name="Harrison M."/>
            <person name="Strong C."/>
            <person name="Farmer C."/>
            <person name="Delahaunty K."/>
            <person name="Markovic C."/>
            <person name="Hall O."/>
            <person name="Minx P."/>
            <person name="Tomlinson C."/>
            <person name="Mitreva M."/>
            <person name="Nelson J."/>
            <person name="Hou S."/>
            <person name="Wollam A."/>
            <person name="Pepin K.H."/>
            <person name="Johnson M."/>
            <person name="Bhonagiri V."/>
            <person name="Nash W.E."/>
            <person name="Warren W."/>
            <person name="Chinwalla A."/>
            <person name="Mardis E.R."/>
            <person name="Wilson R.K."/>
        </authorList>
    </citation>
    <scope>NUCLEOTIDE SEQUENCE [LARGE SCALE GENOMIC DNA]</scope>
    <source>
        <strain evidence="1">ATCC 49176</strain>
    </source>
</reference>
<dbReference type="Proteomes" id="UP000019050">
    <property type="component" value="Unassembled WGS sequence"/>
</dbReference>
<comment type="caution">
    <text evidence="1">The sequence shown here is derived from an EMBL/GenBank/DDBJ whole genome shotgun (WGS) entry which is preliminary data.</text>
</comment>
<organism evidence="1 2">
    <name type="scientific">Abiotrophia defectiva ATCC 49176</name>
    <dbReference type="NCBI Taxonomy" id="592010"/>
    <lineage>
        <taxon>Bacteria</taxon>
        <taxon>Bacillati</taxon>
        <taxon>Bacillota</taxon>
        <taxon>Bacilli</taxon>
        <taxon>Lactobacillales</taxon>
        <taxon>Aerococcaceae</taxon>
        <taxon>Abiotrophia</taxon>
    </lineage>
</organism>
<evidence type="ECO:0000313" key="1">
    <source>
        <dbReference type="EMBL" id="ESK65716.1"/>
    </source>
</evidence>
<dbReference type="AlphaFoldDB" id="W1Q3J9"/>
<accession>W1Q3J9</accession>
<sequence>MMELVPKLKLQYLEYSSREGEDVTGVSYNTGLSQAPYPCELVDNLPSLANQWQTVTQSNGVAPDRYAD</sequence>
<dbReference type="HOGENOM" id="CLU_2784338_0_0_9"/>
<keyword evidence="2" id="KW-1185">Reference proteome</keyword>
<evidence type="ECO:0000313" key="2">
    <source>
        <dbReference type="Proteomes" id="UP000019050"/>
    </source>
</evidence>